<comment type="caution">
    <text evidence="1">The sequence shown here is derived from an EMBL/GenBank/DDBJ whole genome shotgun (WGS) entry which is preliminary data.</text>
</comment>
<proteinExistence type="predicted"/>
<dbReference type="AlphaFoldDB" id="X0RJ58"/>
<name>X0RJ58_9ZZZZ</name>
<reference evidence="1" key="1">
    <citation type="journal article" date="2014" name="Front. Microbiol.">
        <title>High frequency of phylogenetically diverse reductive dehalogenase-homologous genes in deep subseafloor sedimentary metagenomes.</title>
        <authorList>
            <person name="Kawai M."/>
            <person name="Futagami T."/>
            <person name="Toyoda A."/>
            <person name="Takaki Y."/>
            <person name="Nishi S."/>
            <person name="Hori S."/>
            <person name="Arai W."/>
            <person name="Tsubouchi T."/>
            <person name="Morono Y."/>
            <person name="Uchiyama I."/>
            <person name="Ito T."/>
            <person name="Fujiyama A."/>
            <person name="Inagaki F."/>
            <person name="Takami H."/>
        </authorList>
    </citation>
    <scope>NUCLEOTIDE SEQUENCE</scope>
    <source>
        <strain evidence="1">Expedition CK06-06</strain>
    </source>
</reference>
<feature type="non-terminal residue" evidence="1">
    <location>
        <position position="125"/>
    </location>
</feature>
<evidence type="ECO:0000313" key="1">
    <source>
        <dbReference type="EMBL" id="GAF68818.1"/>
    </source>
</evidence>
<accession>X0RJ58</accession>
<gene>
    <name evidence="1" type="ORF">S01H1_17050</name>
</gene>
<protein>
    <submittedName>
        <fullName evidence="1">Uncharacterized protein</fullName>
    </submittedName>
</protein>
<dbReference type="EMBL" id="BARS01009009">
    <property type="protein sequence ID" value="GAF68818.1"/>
    <property type="molecule type" value="Genomic_DNA"/>
</dbReference>
<organism evidence="1">
    <name type="scientific">marine sediment metagenome</name>
    <dbReference type="NCBI Taxonomy" id="412755"/>
    <lineage>
        <taxon>unclassified sequences</taxon>
        <taxon>metagenomes</taxon>
        <taxon>ecological metagenomes</taxon>
    </lineage>
</organism>
<sequence length="125" mass="13740">MTTADYARAEKVLDARLGNAILNARVAAQWIGEEPRFWYRRDGADGAEYILVDAERATRAPLFDRERLDKAIASAKNAPGLPEGGLDIDRVERADGRLRVTLKPIDGRVVHCDVATYSCVAENAA</sequence>